<accession>A0ABP9SM90</accession>
<evidence type="ECO:0000313" key="3">
    <source>
        <dbReference type="EMBL" id="GAA5197594.1"/>
    </source>
</evidence>
<keyword evidence="4" id="KW-1185">Reference proteome</keyword>
<reference evidence="4" key="1">
    <citation type="journal article" date="2019" name="Int. J. Syst. Evol. Microbiol.">
        <title>The Global Catalogue of Microorganisms (GCM) 10K type strain sequencing project: providing services to taxonomists for standard genome sequencing and annotation.</title>
        <authorList>
            <consortium name="The Broad Institute Genomics Platform"/>
            <consortium name="The Broad Institute Genome Sequencing Center for Infectious Disease"/>
            <person name="Wu L."/>
            <person name="Ma J."/>
        </authorList>
    </citation>
    <scope>NUCLEOTIDE SEQUENCE [LARGE SCALE GENOMIC DNA]</scope>
    <source>
        <strain evidence="4">JCM 18514</strain>
    </source>
</reference>
<dbReference type="InterPro" id="IPR036913">
    <property type="entry name" value="YegP-like_sf"/>
</dbReference>
<dbReference type="EMBL" id="BAABKK010000024">
    <property type="protein sequence ID" value="GAA5197594.1"/>
    <property type="molecule type" value="Genomic_DNA"/>
</dbReference>
<dbReference type="Gene3D" id="2.30.29.80">
    <property type="match status" value="1"/>
</dbReference>
<evidence type="ECO:0000313" key="4">
    <source>
        <dbReference type="Proteomes" id="UP001500200"/>
    </source>
</evidence>
<feature type="compositionally biased region" description="Basic and acidic residues" evidence="1">
    <location>
        <begin position="86"/>
        <end position="104"/>
    </location>
</feature>
<feature type="region of interest" description="Disordered" evidence="1">
    <location>
        <begin position="73"/>
        <end position="115"/>
    </location>
</feature>
<evidence type="ECO:0000256" key="1">
    <source>
        <dbReference type="SAM" id="MobiDB-lite"/>
    </source>
</evidence>
<gene>
    <name evidence="3" type="ORF">GCM10023346_32660</name>
</gene>
<protein>
    <recommendedName>
        <fullName evidence="2">DUF1508 domain-containing protein</fullName>
    </recommendedName>
</protein>
<organism evidence="3 4">
    <name type="scientific">Arthrobacter gyeryongensis</name>
    <dbReference type="NCBI Taxonomy" id="1650592"/>
    <lineage>
        <taxon>Bacteria</taxon>
        <taxon>Bacillati</taxon>
        <taxon>Actinomycetota</taxon>
        <taxon>Actinomycetes</taxon>
        <taxon>Micrococcales</taxon>
        <taxon>Micrococcaceae</taxon>
        <taxon>Arthrobacter</taxon>
    </lineage>
</organism>
<feature type="domain" description="DUF1508" evidence="2">
    <location>
        <begin position="15"/>
        <end position="50"/>
    </location>
</feature>
<dbReference type="Pfam" id="PF07411">
    <property type="entry name" value="DUF1508"/>
    <property type="match status" value="1"/>
</dbReference>
<dbReference type="RefSeq" id="WP_345450706.1">
    <property type="nucleotide sequence ID" value="NZ_BAABKK010000024.1"/>
</dbReference>
<sequence length="115" mass="12078">MAGIFEVFVDGESFFRFRLKSPDGVVIAVSTPFEDKPAVVAGIAAARECAGMGLVTDLCPAAGAREPAGMARPMAIPRNAGPQACDEPRKASDGFRTRAKELRRAATAPRWTGAA</sequence>
<comment type="caution">
    <text evidence="3">The sequence shown here is derived from an EMBL/GenBank/DDBJ whole genome shotgun (WGS) entry which is preliminary data.</text>
</comment>
<dbReference type="SUPFAM" id="SSF160113">
    <property type="entry name" value="YegP-like"/>
    <property type="match status" value="1"/>
</dbReference>
<name>A0ABP9SM90_9MICC</name>
<evidence type="ECO:0000259" key="2">
    <source>
        <dbReference type="Pfam" id="PF07411"/>
    </source>
</evidence>
<proteinExistence type="predicted"/>
<dbReference type="Proteomes" id="UP001500200">
    <property type="component" value="Unassembled WGS sequence"/>
</dbReference>
<dbReference type="InterPro" id="IPR010879">
    <property type="entry name" value="DUF1508"/>
</dbReference>